<comment type="caution">
    <text evidence="2">The sequence shown here is derived from an EMBL/GenBank/DDBJ whole genome shotgun (WGS) entry which is preliminary data.</text>
</comment>
<keyword evidence="3" id="KW-1185">Reference proteome</keyword>
<proteinExistence type="predicted"/>
<sequence>MPSNLHAPAPSLVPTLPWGLCFFVHISALVALASVEHGCRLYVKHDSNKDLDEKKEKFFKPHGLFALVMAYQTEPDGIVQEEVDIEHTS</sequence>
<keyword evidence="1" id="KW-0812">Transmembrane</keyword>
<evidence type="ECO:0000313" key="3">
    <source>
        <dbReference type="Proteomes" id="UP000019473"/>
    </source>
</evidence>
<dbReference type="AlphaFoldDB" id="W9W946"/>
<dbReference type="HOGENOM" id="CLU_2454551_0_0_1"/>
<dbReference type="Proteomes" id="UP000019473">
    <property type="component" value="Unassembled WGS sequence"/>
</dbReference>
<evidence type="ECO:0000256" key="1">
    <source>
        <dbReference type="SAM" id="Phobius"/>
    </source>
</evidence>
<dbReference type="GeneID" id="19175594"/>
<dbReference type="VEuPathDB" id="FungiDB:A1O7_00980"/>
<name>W9W946_9EURO</name>
<dbReference type="STRING" id="1182544.W9W946"/>
<dbReference type="RefSeq" id="XP_007753209.1">
    <property type="nucleotide sequence ID" value="XM_007755019.1"/>
</dbReference>
<gene>
    <name evidence="2" type="ORF">A1O7_00980</name>
</gene>
<dbReference type="EMBL" id="AMGW01000001">
    <property type="protein sequence ID" value="EXJ64642.1"/>
    <property type="molecule type" value="Genomic_DNA"/>
</dbReference>
<keyword evidence="1" id="KW-1133">Transmembrane helix</keyword>
<organism evidence="2 3">
    <name type="scientific">Cladophialophora yegresii CBS 114405</name>
    <dbReference type="NCBI Taxonomy" id="1182544"/>
    <lineage>
        <taxon>Eukaryota</taxon>
        <taxon>Fungi</taxon>
        <taxon>Dikarya</taxon>
        <taxon>Ascomycota</taxon>
        <taxon>Pezizomycotina</taxon>
        <taxon>Eurotiomycetes</taxon>
        <taxon>Chaetothyriomycetidae</taxon>
        <taxon>Chaetothyriales</taxon>
        <taxon>Herpotrichiellaceae</taxon>
        <taxon>Cladophialophora</taxon>
    </lineage>
</organism>
<protein>
    <submittedName>
        <fullName evidence="2">Uncharacterized protein</fullName>
    </submittedName>
</protein>
<reference evidence="2 3" key="1">
    <citation type="submission" date="2013-03" db="EMBL/GenBank/DDBJ databases">
        <title>The Genome Sequence of Cladophialophora yegresii CBS 114405.</title>
        <authorList>
            <consortium name="The Broad Institute Genomics Platform"/>
            <person name="Cuomo C."/>
            <person name="de Hoog S."/>
            <person name="Gorbushina A."/>
            <person name="Walker B."/>
            <person name="Young S.K."/>
            <person name="Zeng Q."/>
            <person name="Gargeya S."/>
            <person name="Fitzgerald M."/>
            <person name="Haas B."/>
            <person name="Abouelleil A."/>
            <person name="Allen A.W."/>
            <person name="Alvarado L."/>
            <person name="Arachchi H.M."/>
            <person name="Berlin A.M."/>
            <person name="Chapman S.B."/>
            <person name="Gainer-Dewar J."/>
            <person name="Goldberg J."/>
            <person name="Griggs A."/>
            <person name="Gujja S."/>
            <person name="Hansen M."/>
            <person name="Howarth C."/>
            <person name="Imamovic A."/>
            <person name="Ireland A."/>
            <person name="Larimer J."/>
            <person name="McCowan C."/>
            <person name="Murphy C."/>
            <person name="Pearson M."/>
            <person name="Poon T.W."/>
            <person name="Priest M."/>
            <person name="Roberts A."/>
            <person name="Saif S."/>
            <person name="Shea T."/>
            <person name="Sisk P."/>
            <person name="Sykes S."/>
            <person name="Wortman J."/>
            <person name="Nusbaum C."/>
            <person name="Birren B."/>
        </authorList>
    </citation>
    <scope>NUCLEOTIDE SEQUENCE [LARGE SCALE GENOMIC DNA]</scope>
    <source>
        <strain evidence="2 3">CBS 114405</strain>
    </source>
</reference>
<evidence type="ECO:0000313" key="2">
    <source>
        <dbReference type="EMBL" id="EXJ64642.1"/>
    </source>
</evidence>
<feature type="transmembrane region" description="Helical" evidence="1">
    <location>
        <begin position="15"/>
        <end position="35"/>
    </location>
</feature>
<keyword evidence="1" id="KW-0472">Membrane</keyword>
<accession>W9W946</accession>